<dbReference type="PANTHER" id="PTHR35005">
    <property type="entry name" value="3-DEHYDRO-SCYLLO-INOSOSE HYDROLASE"/>
    <property type="match status" value="1"/>
</dbReference>
<dbReference type="InterPro" id="IPR023871">
    <property type="entry name" value="MftE"/>
</dbReference>
<evidence type="ECO:0000256" key="2">
    <source>
        <dbReference type="ARBA" id="ARBA00022723"/>
    </source>
</evidence>
<accession>A0A6J6B0Z7</accession>
<keyword evidence="2" id="KW-0479">Metal-binding</keyword>
<reference evidence="5" key="1">
    <citation type="submission" date="2020-05" db="EMBL/GenBank/DDBJ databases">
        <authorList>
            <person name="Chiriac C."/>
            <person name="Salcher M."/>
            <person name="Ghai R."/>
            <person name="Kavagutti S V."/>
        </authorList>
    </citation>
    <scope>NUCLEOTIDE SEQUENCE</scope>
</reference>
<dbReference type="GO" id="GO:0046872">
    <property type="term" value="F:metal ion binding"/>
    <property type="evidence" value="ECO:0007669"/>
    <property type="project" value="UniProtKB-KW"/>
</dbReference>
<dbReference type="EMBL" id="CAEZSF010000031">
    <property type="protein sequence ID" value="CAB4532672.1"/>
    <property type="molecule type" value="Genomic_DNA"/>
</dbReference>
<dbReference type="GO" id="GO:0016811">
    <property type="term" value="F:hydrolase activity, acting on carbon-nitrogen (but not peptide) bonds, in linear amides"/>
    <property type="evidence" value="ECO:0007669"/>
    <property type="project" value="TreeGrafter"/>
</dbReference>
<dbReference type="Gene3D" id="3.40.50.10310">
    <property type="entry name" value="Creatininase"/>
    <property type="match status" value="1"/>
</dbReference>
<dbReference type="NCBIfam" id="TIGR03964">
    <property type="entry name" value="mycofact_creat"/>
    <property type="match status" value="1"/>
</dbReference>
<dbReference type="Pfam" id="PF02633">
    <property type="entry name" value="Creatininase"/>
    <property type="match status" value="1"/>
</dbReference>
<dbReference type="PANTHER" id="PTHR35005:SF1">
    <property type="entry name" value="2-AMINO-5-FORMYLAMINO-6-RIBOSYLAMINOPYRIMIDIN-4(3H)-ONE 5'-MONOPHOSPHATE DEFORMYLASE"/>
    <property type="match status" value="1"/>
</dbReference>
<organism evidence="5">
    <name type="scientific">freshwater metagenome</name>
    <dbReference type="NCBI Taxonomy" id="449393"/>
    <lineage>
        <taxon>unclassified sequences</taxon>
        <taxon>metagenomes</taxon>
        <taxon>ecological metagenomes</taxon>
    </lineage>
</organism>
<evidence type="ECO:0000256" key="1">
    <source>
        <dbReference type="ARBA" id="ARBA00001947"/>
    </source>
</evidence>
<dbReference type="InterPro" id="IPR024087">
    <property type="entry name" value="Creatininase-like_sf"/>
</dbReference>
<dbReference type="AlphaFoldDB" id="A0A6J6B0Z7"/>
<sequence>MPATYLAQLASSEVPSGSLLLVPLGSCEQHGPHLPVDTDQRIANWLCDQLGASLSYVVIAPPITISASGEHQGFAGTLSIGAAVLESVVIELVRSALPAPGEGPFDAVLFVNGHGGNIAAVNAAVTQLGSESRSVAVWNPQVAGGDSHAGRTETSMLMYFDPSCVRTEQLQAGSTERWREIGPRVIAEGLAAVTPNGVLGDPRDATAEEGAEVCAALLQSLTEFVTDWFVTDSRQQPRS</sequence>
<evidence type="ECO:0000256" key="3">
    <source>
        <dbReference type="ARBA" id="ARBA00022801"/>
    </source>
</evidence>
<dbReference type="SUPFAM" id="SSF102215">
    <property type="entry name" value="Creatininase"/>
    <property type="match status" value="1"/>
</dbReference>
<dbReference type="InterPro" id="IPR003785">
    <property type="entry name" value="Creatininase/forma_Hydrolase"/>
</dbReference>
<gene>
    <name evidence="5" type="ORF">UFOPK1358_00505</name>
</gene>
<dbReference type="GO" id="GO:0009231">
    <property type="term" value="P:riboflavin biosynthetic process"/>
    <property type="evidence" value="ECO:0007669"/>
    <property type="project" value="TreeGrafter"/>
</dbReference>
<comment type="cofactor">
    <cofactor evidence="1">
        <name>Zn(2+)</name>
        <dbReference type="ChEBI" id="CHEBI:29105"/>
    </cofactor>
</comment>
<protein>
    <submittedName>
        <fullName evidence="5">Unannotated protein</fullName>
    </submittedName>
</protein>
<keyword evidence="3" id="KW-0378">Hydrolase</keyword>
<name>A0A6J6B0Z7_9ZZZZ</name>
<evidence type="ECO:0000313" key="5">
    <source>
        <dbReference type="EMBL" id="CAB4532672.1"/>
    </source>
</evidence>
<proteinExistence type="predicted"/>
<evidence type="ECO:0000256" key="4">
    <source>
        <dbReference type="ARBA" id="ARBA00022833"/>
    </source>
</evidence>
<keyword evidence="4" id="KW-0862">Zinc</keyword>